<feature type="chain" id="PRO_5039097612" description="Alpha-amylase" evidence="13">
    <location>
        <begin position="28"/>
        <end position="1289"/>
    </location>
</feature>
<dbReference type="CDD" id="cd11315">
    <property type="entry name" value="AmyAc_bac1_AmyA"/>
    <property type="match status" value="1"/>
</dbReference>
<dbReference type="InterPro" id="IPR013783">
    <property type="entry name" value="Ig-like_fold"/>
</dbReference>
<comment type="similarity">
    <text evidence="3 11">Belongs to the glycosyl hydrolase 13 family.</text>
</comment>
<evidence type="ECO:0000256" key="5">
    <source>
        <dbReference type="ARBA" id="ARBA00017303"/>
    </source>
</evidence>
<evidence type="ECO:0000313" key="17">
    <source>
        <dbReference type="Proteomes" id="UP000199428"/>
    </source>
</evidence>
<evidence type="ECO:0000256" key="11">
    <source>
        <dbReference type="RuleBase" id="RU003615"/>
    </source>
</evidence>
<feature type="compositionally biased region" description="Basic and acidic residues" evidence="12">
    <location>
        <begin position="934"/>
        <end position="943"/>
    </location>
</feature>
<feature type="compositionally biased region" description="Pro residues" evidence="12">
    <location>
        <begin position="1177"/>
        <end position="1255"/>
    </location>
</feature>
<dbReference type="Pfam" id="PF00128">
    <property type="entry name" value="Alpha-amylase"/>
    <property type="match status" value="1"/>
</dbReference>
<evidence type="ECO:0000256" key="1">
    <source>
        <dbReference type="ARBA" id="ARBA00000548"/>
    </source>
</evidence>
<evidence type="ECO:0000313" key="16">
    <source>
        <dbReference type="EMBL" id="SCZ77864.1"/>
    </source>
</evidence>
<accession>A0A1G5RUS1</accession>
<proteinExistence type="inferred from homology"/>
<dbReference type="InterPro" id="IPR013780">
    <property type="entry name" value="Glyco_hydro_b"/>
</dbReference>
<dbReference type="SUPFAM" id="SSF51011">
    <property type="entry name" value="Glycosyl hydrolase domain"/>
    <property type="match status" value="1"/>
</dbReference>
<evidence type="ECO:0000256" key="2">
    <source>
        <dbReference type="ARBA" id="ARBA00001913"/>
    </source>
</evidence>
<dbReference type="Gene3D" id="2.60.40.10">
    <property type="entry name" value="Immunoglobulins"/>
    <property type="match status" value="3"/>
</dbReference>
<dbReference type="InterPro" id="IPR017853">
    <property type="entry name" value="GH"/>
</dbReference>
<organism evidence="16 17">
    <name type="scientific">Pseudobutyrivibrio xylanivorans</name>
    <dbReference type="NCBI Taxonomy" id="185007"/>
    <lineage>
        <taxon>Bacteria</taxon>
        <taxon>Bacillati</taxon>
        <taxon>Bacillota</taxon>
        <taxon>Clostridia</taxon>
        <taxon>Lachnospirales</taxon>
        <taxon>Lachnospiraceae</taxon>
        <taxon>Pseudobutyrivibrio</taxon>
    </lineage>
</organism>
<feature type="signal peptide" evidence="13">
    <location>
        <begin position="1"/>
        <end position="27"/>
    </location>
</feature>
<dbReference type="Gene3D" id="3.20.20.80">
    <property type="entry name" value="Glycosidases"/>
    <property type="match status" value="1"/>
</dbReference>
<dbReference type="InterPro" id="IPR006047">
    <property type="entry name" value="GH13_cat_dom"/>
</dbReference>
<feature type="region of interest" description="Disordered" evidence="12">
    <location>
        <begin position="1029"/>
        <end position="1084"/>
    </location>
</feature>
<dbReference type="PANTHER" id="PTHR43447">
    <property type="entry name" value="ALPHA-AMYLASE"/>
    <property type="match status" value="1"/>
</dbReference>
<gene>
    <name evidence="16" type="ORF">SAMN02910350_00969</name>
</gene>
<dbReference type="InterPro" id="IPR031319">
    <property type="entry name" value="A-amylase_C"/>
</dbReference>
<reference evidence="16 17" key="1">
    <citation type="submission" date="2016-10" db="EMBL/GenBank/DDBJ databases">
        <authorList>
            <person name="de Groot N.N."/>
        </authorList>
    </citation>
    <scope>NUCLEOTIDE SEQUENCE [LARGE SCALE GENOMIC DNA]</scope>
    <source>
        <strain evidence="16 17">DSM 10317</strain>
    </source>
</reference>
<dbReference type="EC" id="3.2.1.1" evidence="4"/>
<evidence type="ECO:0000256" key="3">
    <source>
        <dbReference type="ARBA" id="ARBA00008061"/>
    </source>
</evidence>
<evidence type="ECO:0000256" key="6">
    <source>
        <dbReference type="ARBA" id="ARBA00022723"/>
    </source>
</evidence>
<evidence type="ECO:0000256" key="9">
    <source>
        <dbReference type="ARBA" id="ARBA00023277"/>
    </source>
</evidence>
<evidence type="ECO:0000256" key="4">
    <source>
        <dbReference type="ARBA" id="ARBA00012595"/>
    </source>
</evidence>
<dbReference type="Proteomes" id="UP000199428">
    <property type="component" value="Unassembled WGS sequence"/>
</dbReference>
<dbReference type="SMART" id="SM00632">
    <property type="entry name" value="Aamy_C"/>
    <property type="match status" value="1"/>
</dbReference>
<keyword evidence="8" id="KW-0106">Calcium</keyword>
<evidence type="ECO:0000256" key="8">
    <source>
        <dbReference type="ARBA" id="ARBA00022837"/>
    </source>
</evidence>
<feature type="domain" description="Glycosyl hydrolase family 13 catalytic" evidence="15">
    <location>
        <begin position="54"/>
        <end position="430"/>
    </location>
</feature>
<feature type="region of interest" description="Disordered" evidence="12">
    <location>
        <begin position="1149"/>
        <end position="1260"/>
    </location>
</feature>
<evidence type="ECO:0000256" key="12">
    <source>
        <dbReference type="SAM" id="MobiDB-lite"/>
    </source>
</evidence>
<evidence type="ECO:0000256" key="10">
    <source>
        <dbReference type="ARBA" id="ARBA00023295"/>
    </source>
</evidence>
<protein>
    <recommendedName>
        <fullName evidence="5">Alpha-amylase</fullName>
        <ecNumber evidence="4">3.2.1.1</ecNumber>
    </recommendedName>
</protein>
<dbReference type="GO" id="GO:0046872">
    <property type="term" value="F:metal ion binding"/>
    <property type="evidence" value="ECO:0007669"/>
    <property type="project" value="UniProtKB-KW"/>
</dbReference>
<dbReference type="RefSeq" id="WP_176757601.1">
    <property type="nucleotide sequence ID" value="NZ_FMWK01000004.1"/>
</dbReference>
<comment type="cofactor">
    <cofactor evidence="2">
        <name>Ca(2+)</name>
        <dbReference type="ChEBI" id="CHEBI:29108"/>
    </cofactor>
</comment>
<dbReference type="InterPro" id="IPR006046">
    <property type="entry name" value="Alpha_amylase"/>
</dbReference>
<dbReference type="EMBL" id="FMWK01000004">
    <property type="protein sequence ID" value="SCZ77864.1"/>
    <property type="molecule type" value="Genomic_DNA"/>
</dbReference>
<dbReference type="SMART" id="SM00642">
    <property type="entry name" value="Aamy"/>
    <property type="match status" value="1"/>
</dbReference>
<keyword evidence="10" id="KW-0326">Glycosidase</keyword>
<evidence type="ECO:0000259" key="14">
    <source>
        <dbReference type="SMART" id="SM00632"/>
    </source>
</evidence>
<evidence type="ECO:0000256" key="13">
    <source>
        <dbReference type="SAM" id="SignalP"/>
    </source>
</evidence>
<feature type="compositionally biased region" description="Basic and acidic residues" evidence="12">
    <location>
        <begin position="950"/>
        <end position="960"/>
    </location>
</feature>
<dbReference type="Pfam" id="PF16738">
    <property type="entry name" value="CBM26"/>
    <property type="match status" value="3"/>
</dbReference>
<dbReference type="PRINTS" id="PR00110">
    <property type="entry name" value="ALPHAAMYLASE"/>
</dbReference>
<dbReference type="GO" id="GO:0004556">
    <property type="term" value="F:alpha-amylase activity"/>
    <property type="evidence" value="ECO:0007669"/>
    <property type="project" value="UniProtKB-EC"/>
</dbReference>
<feature type="region of interest" description="Disordered" evidence="12">
    <location>
        <begin position="934"/>
        <end position="960"/>
    </location>
</feature>
<evidence type="ECO:0000256" key="7">
    <source>
        <dbReference type="ARBA" id="ARBA00022801"/>
    </source>
</evidence>
<name>A0A1G5RUS1_PSEXY</name>
<feature type="domain" description="Alpha-amylase C-terminal" evidence="14">
    <location>
        <begin position="440"/>
        <end position="517"/>
    </location>
</feature>
<evidence type="ECO:0000259" key="15">
    <source>
        <dbReference type="SMART" id="SM00642"/>
    </source>
</evidence>
<dbReference type="InterPro" id="IPR031965">
    <property type="entry name" value="CBM26"/>
</dbReference>
<sequence>MKRMGKMAKRFVAVAMSLAMVAGIPGANLSVFATKGMDSVQAASAVTRSSIHDGTILHAFCWNFNTIKENMPEIAAAGYTAVQTSPINECLSIHDGMALYGDTEDEGRWYYHYQPTDWKIGNYQLGSRDEFKAMCDEADKYGIGIIVDIAPNHTTPLYDQVSEDLKAAAGGEDALYHIGAKVENGDDGGMKYDNRVSVTYDAMGGLPDVDTENPGFQQYFYEFLEDCIDCGADGFRIDTAKHIALPDDKVPEEYAGQDDRNNFYPNMKSAIDAYGSKDYADLFVYGEVLDGDASRVAAYQDMLGGTVASNYGGAIRNATSSGNVSVKKLQSYKISDDTSMGTTYTADSNKLVTWVESHDNYINDKSYNEVDDREVILGWAIIAARADGTPLFFSRPEGSSAENPWGANRIGDAGSDIYKAPEVAAVNKFRTAMDGLSENLRNPGNNSSILMIERGTKGVVIVNASENDFALDSQTNLEDGTYVDSVEGREGLYTVSDGNIYGTVPAKSVVVLDTPADGDYSTIFFHNTDNWASVSALALGDSFACDYTQDNWWKVTIPAKEYKVVFTDGTNKSAEFAISATSGKFMTAKSDKVYASKAEAEDALGIVTKTVYFLNTEEWKSVYAYAWTDGTQHFGGWPGAPIVNEEGYWWKADVKMVGDHDFSIIFNNNDGAQTVDISMSDMSKNVIVIAAEQPGGNLAVERYSSKAEAEEATGINGTSTTVHFYDAAGWGKVGVYTWGDVDLGGWPGTECEYEGDGWWKKTIECAPSSNFNIIFNNMPTSDDDKRQTDDMKCDSLKKVYFIGANYKYGSKAAALEALANDNLKLEKNLHPELNPIDEPTDRPVEEEPALNDGEVKIYYYNKPDWDEVSMYCWTDGANTEYFGGWPGRQMQHIGGNWYSVSVSEAALTHEGLHLIANNNGDGEQINDVDLISERPDVNDKPQEPEEPEEPEVKVKPIQEEEADKEGYTKVYIKLDVEKYPEAANFYAWADGIGDVEGVGGWPGLAMTHIGNGWHSVNVPDSILREVAEDAAEDEETADEAEVAETADDAEEVVEDAEDVVEEESEEVTEEPEDASDEDSEETSVLEDVVEEIKEVVTAVVNFISSAFNPTLKVMAAESDIFADGIHVIVNNGNGFQEDDVNARCTLDRPSAEELKQEEEAEEPVPAPAPGGSGEPAPAEPTPTPEPTPVPTPEPTPVPTPEPTPVPEPTPTPVVEPTPTPEVEPTPVVEPTPTPTPVVTPTPTPEVKPTPTPVPQKPSREQVEQVVRYVVQQVIIFVKKVVDFFRSFWR</sequence>
<dbReference type="Gene3D" id="2.60.40.1180">
    <property type="entry name" value="Golgi alpha-mannosidase II"/>
    <property type="match status" value="1"/>
</dbReference>
<keyword evidence="9" id="KW-0119">Carbohydrate metabolism</keyword>
<comment type="catalytic activity">
    <reaction evidence="1">
        <text>Endohydrolysis of (1-&gt;4)-alpha-D-glucosidic linkages in polysaccharides containing three or more (1-&gt;4)-alpha-linked D-glucose units.</text>
        <dbReference type="EC" id="3.2.1.1"/>
    </reaction>
</comment>
<dbReference type="GO" id="GO:0005975">
    <property type="term" value="P:carbohydrate metabolic process"/>
    <property type="evidence" value="ECO:0007669"/>
    <property type="project" value="InterPro"/>
</dbReference>
<keyword evidence="7" id="KW-0378">Hydrolase</keyword>
<keyword evidence="6" id="KW-0479">Metal-binding</keyword>
<keyword evidence="13" id="KW-0732">Signal</keyword>
<dbReference type="SUPFAM" id="SSF51445">
    <property type="entry name" value="(Trans)glycosidases"/>
    <property type="match status" value="1"/>
</dbReference>